<proteinExistence type="predicted"/>
<dbReference type="InterPro" id="IPR006630">
    <property type="entry name" value="La_HTH"/>
</dbReference>
<dbReference type="OrthoDB" id="340227at2759"/>
<feature type="compositionally biased region" description="Gly residues" evidence="3">
    <location>
        <begin position="494"/>
        <end position="506"/>
    </location>
</feature>
<feature type="region of interest" description="Disordered" evidence="3">
    <location>
        <begin position="136"/>
        <end position="281"/>
    </location>
</feature>
<feature type="region of interest" description="Disordered" evidence="3">
    <location>
        <begin position="705"/>
        <end position="744"/>
    </location>
</feature>
<gene>
    <name evidence="5" type="ORF">Ocin01_05096</name>
</gene>
<reference evidence="5 6" key="1">
    <citation type="journal article" date="2016" name="Genome Biol. Evol.">
        <title>Gene Family Evolution Reflects Adaptation to Soil Environmental Stressors in the Genome of the Collembolan Orchesella cincta.</title>
        <authorList>
            <person name="Faddeeva-Vakhrusheva A."/>
            <person name="Derks M.F."/>
            <person name="Anvar S.Y."/>
            <person name="Agamennone V."/>
            <person name="Suring W."/>
            <person name="Smit S."/>
            <person name="van Straalen N.M."/>
            <person name="Roelofs D."/>
        </authorList>
    </citation>
    <scope>NUCLEOTIDE SEQUENCE [LARGE SCALE GENOMIC DNA]</scope>
    <source>
        <tissue evidence="5">Mixed pool</tissue>
    </source>
</reference>
<evidence type="ECO:0000256" key="1">
    <source>
        <dbReference type="ARBA" id="ARBA00022884"/>
    </source>
</evidence>
<dbReference type="PROSITE" id="PS50961">
    <property type="entry name" value="HTH_LA"/>
    <property type="match status" value="1"/>
</dbReference>
<feature type="compositionally biased region" description="Low complexity" evidence="3">
    <location>
        <begin position="259"/>
        <end position="273"/>
    </location>
</feature>
<feature type="compositionally biased region" description="Polar residues" evidence="3">
    <location>
        <begin position="710"/>
        <end position="725"/>
    </location>
</feature>
<evidence type="ECO:0000256" key="3">
    <source>
        <dbReference type="SAM" id="MobiDB-lite"/>
    </source>
</evidence>
<evidence type="ECO:0000313" key="5">
    <source>
        <dbReference type="EMBL" id="ODN01605.1"/>
    </source>
</evidence>
<evidence type="ECO:0000259" key="4">
    <source>
        <dbReference type="PROSITE" id="PS50961"/>
    </source>
</evidence>
<dbReference type="Gene3D" id="1.10.10.10">
    <property type="entry name" value="Winged helix-like DNA-binding domain superfamily/Winged helix DNA-binding domain"/>
    <property type="match status" value="1"/>
</dbReference>
<dbReference type="SMART" id="SM00715">
    <property type="entry name" value="LA"/>
    <property type="match status" value="1"/>
</dbReference>
<dbReference type="GO" id="GO:0003723">
    <property type="term" value="F:RNA binding"/>
    <property type="evidence" value="ECO:0007669"/>
    <property type="project" value="UniProtKB-UniRule"/>
</dbReference>
<feature type="compositionally biased region" description="Polar residues" evidence="3">
    <location>
        <begin position="382"/>
        <end position="394"/>
    </location>
</feature>
<feature type="compositionally biased region" description="Polar residues" evidence="3">
    <location>
        <begin position="155"/>
        <end position="169"/>
    </location>
</feature>
<feature type="compositionally biased region" description="Polar residues" evidence="3">
    <location>
        <begin position="214"/>
        <end position="226"/>
    </location>
</feature>
<keyword evidence="6" id="KW-1185">Reference proteome</keyword>
<dbReference type="InterPro" id="IPR036388">
    <property type="entry name" value="WH-like_DNA-bd_sf"/>
</dbReference>
<dbReference type="STRING" id="48709.A0A1D2N939"/>
<dbReference type="GO" id="GO:0005829">
    <property type="term" value="C:cytosol"/>
    <property type="evidence" value="ECO:0007669"/>
    <property type="project" value="TreeGrafter"/>
</dbReference>
<feature type="region of interest" description="Disordered" evidence="3">
    <location>
        <begin position="382"/>
        <end position="516"/>
    </location>
</feature>
<comment type="caution">
    <text evidence="5">The sequence shown here is derived from an EMBL/GenBank/DDBJ whole genome shotgun (WGS) entry which is preliminary data.</text>
</comment>
<dbReference type="EMBL" id="LJIJ01000146">
    <property type="protein sequence ID" value="ODN01605.1"/>
    <property type="molecule type" value="Genomic_DNA"/>
</dbReference>
<organism evidence="5 6">
    <name type="scientific">Orchesella cincta</name>
    <name type="common">Springtail</name>
    <name type="synonym">Podura cincta</name>
    <dbReference type="NCBI Taxonomy" id="48709"/>
    <lineage>
        <taxon>Eukaryota</taxon>
        <taxon>Metazoa</taxon>
        <taxon>Ecdysozoa</taxon>
        <taxon>Arthropoda</taxon>
        <taxon>Hexapoda</taxon>
        <taxon>Collembola</taxon>
        <taxon>Entomobryomorpha</taxon>
        <taxon>Entomobryoidea</taxon>
        <taxon>Orchesellidae</taxon>
        <taxon>Orchesellinae</taxon>
        <taxon>Orchesella</taxon>
    </lineage>
</organism>
<feature type="compositionally biased region" description="Basic and acidic residues" evidence="3">
    <location>
        <begin position="54"/>
        <end position="63"/>
    </location>
</feature>
<dbReference type="Proteomes" id="UP000094527">
    <property type="component" value="Unassembled WGS sequence"/>
</dbReference>
<name>A0A1D2N939_ORCCI</name>
<protein>
    <submittedName>
        <fullName evidence="5">La-related protein 1</fullName>
    </submittedName>
</protein>
<dbReference type="InterPro" id="IPR045180">
    <property type="entry name" value="La_dom_prot"/>
</dbReference>
<dbReference type="InterPro" id="IPR036390">
    <property type="entry name" value="WH_DNA-bd_sf"/>
</dbReference>
<dbReference type="PANTHER" id="PTHR22792">
    <property type="entry name" value="LUPUS LA PROTEIN-RELATED"/>
    <property type="match status" value="1"/>
</dbReference>
<dbReference type="Pfam" id="PF05383">
    <property type="entry name" value="La"/>
    <property type="match status" value="1"/>
</dbReference>
<feature type="region of interest" description="Disordered" evidence="3">
    <location>
        <begin position="1"/>
        <end position="115"/>
    </location>
</feature>
<keyword evidence="1 2" id="KW-0694">RNA-binding</keyword>
<evidence type="ECO:0000313" key="6">
    <source>
        <dbReference type="Proteomes" id="UP000094527"/>
    </source>
</evidence>
<dbReference type="GO" id="GO:0010494">
    <property type="term" value="C:cytoplasmic stress granule"/>
    <property type="evidence" value="ECO:0007669"/>
    <property type="project" value="TreeGrafter"/>
</dbReference>
<feature type="region of interest" description="Disordered" evidence="3">
    <location>
        <begin position="345"/>
        <end position="369"/>
    </location>
</feature>
<dbReference type="GO" id="GO:0045727">
    <property type="term" value="P:positive regulation of translation"/>
    <property type="evidence" value="ECO:0007669"/>
    <property type="project" value="TreeGrafter"/>
</dbReference>
<feature type="domain" description="HTH La-type RNA-binding" evidence="4">
    <location>
        <begin position="598"/>
        <end position="690"/>
    </location>
</feature>
<accession>A0A1D2N939</accession>
<dbReference type="PANTHER" id="PTHR22792:SF132">
    <property type="entry name" value="LA-RELATED PROTEIN 1"/>
    <property type="match status" value="1"/>
</dbReference>
<dbReference type="SUPFAM" id="SSF46785">
    <property type="entry name" value="Winged helix' DNA-binding domain"/>
    <property type="match status" value="1"/>
</dbReference>
<dbReference type="AlphaFoldDB" id="A0A1D2N939"/>
<feature type="compositionally biased region" description="Polar residues" evidence="3">
    <location>
        <begin position="353"/>
        <end position="369"/>
    </location>
</feature>
<sequence>MTSEDKDVGVSNNGEKAAPERQDQDDSDFVLVVNRKKHTISESHGYYNSKNSYRKYDDHECEYRRRRSADHRGREFRDNSSSGSRGHRKAKTRERERSENSSTNSQTQAQDRNGVLYQNKENIGVIKSFSLVVAGGSSAPESSEENIDKKIETASIPTSSNDTASLTSEEPNEFLKTHDNVVEYVEAPPPPVNPWFKNKATTKTQNHDQKQTDRSNNAKPSSQQKPLKQDVQKSHTSVKVQTEGVAVPKPQQTKKAPESVSSSTQTSSQALTQPKGPDIAQTREVTLLSSGPQVYYREMANGFRPGRGRGSYSASASRSLSARSLVLSQIKTTVKIHANEDWPSLGEAVHESSPPNGTQTRGSSTPQELNTDDVVKNEIAQPQTAQINSQTPNASKPAVGIIESGSENERVSTSSDDDNDESRNGSKRRPSKQRWVPLDITTETADQRNKPKGTKHTRDYRSHHQSRSKGKENVMNGYSDYSEHERLNNNNRMRGGGYRGRGGSRGGMRRHNNNVSRNSLNMINGIDVLAATAGADFTDYPPDFTTLTPMYPAVSEFIMPYVTNGYFPTPFSPPPVLVEHEPIPIAVNPVPVPVPAPVDNITMLIDLVRTQIEYYFSSENLEKDFYLRRKMDSDGYLPVHLIATFPRVKNMTQEYSIVISAIQGSENLELKADLSSVRTRINPTIWPLPDNSAVISTTVSSIDKEKESSASRVNNNELGSESLNPNVPEFVPQQHKRQMNAVAY</sequence>
<evidence type="ECO:0000256" key="2">
    <source>
        <dbReference type="PROSITE-ProRule" id="PRU00332"/>
    </source>
</evidence>